<dbReference type="AlphaFoldDB" id="A0A7I8LLJ4"/>
<dbReference type="PROSITE" id="PS51754">
    <property type="entry name" value="OVATE"/>
    <property type="match status" value="1"/>
</dbReference>
<reference evidence="9" key="1">
    <citation type="submission" date="2020-02" db="EMBL/GenBank/DDBJ databases">
        <authorList>
            <person name="Scholz U."/>
            <person name="Mascher M."/>
            <person name="Fiebig A."/>
        </authorList>
    </citation>
    <scope>NUCLEOTIDE SEQUENCE</scope>
</reference>
<proteinExistence type="predicted"/>
<evidence type="ECO:0000256" key="6">
    <source>
        <dbReference type="RuleBase" id="RU367028"/>
    </source>
</evidence>
<dbReference type="PANTHER" id="PTHR33057">
    <property type="entry name" value="TRANSCRIPTION REPRESSOR OFP7-RELATED"/>
    <property type="match status" value="1"/>
</dbReference>
<dbReference type="Proteomes" id="UP000663760">
    <property type="component" value="Chromosome 18"/>
</dbReference>
<accession>A0A7I8LLJ4</accession>
<evidence type="ECO:0000259" key="8">
    <source>
        <dbReference type="PROSITE" id="PS51754"/>
    </source>
</evidence>
<evidence type="ECO:0000256" key="2">
    <source>
        <dbReference type="ARBA" id="ARBA00022491"/>
    </source>
</evidence>
<name>A0A7I8LLJ4_SPIIN</name>
<protein>
    <recommendedName>
        <fullName evidence="6">Transcription repressor</fullName>
    </recommendedName>
    <alternativeName>
        <fullName evidence="6">Ovate family protein</fullName>
    </alternativeName>
</protein>
<dbReference type="NCBIfam" id="TIGR01568">
    <property type="entry name" value="A_thal_3678"/>
    <property type="match status" value="1"/>
</dbReference>
<evidence type="ECO:0000256" key="7">
    <source>
        <dbReference type="SAM" id="MobiDB-lite"/>
    </source>
</evidence>
<dbReference type="GO" id="GO:0045892">
    <property type="term" value="P:negative regulation of DNA-templated transcription"/>
    <property type="evidence" value="ECO:0007669"/>
    <property type="project" value="UniProtKB-UniRule"/>
</dbReference>
<feature type="compositionally biased region" description="Basic residues" evidence="7">
    <location>
        <begin position="132"/>
        <end position="143"/>
    </location>
</feature>
<keyword evidence="2 6" id="KW-0678">Repressor</keyword>
<dbReference type="Pfam" id="PF04844">
    <property type="entry name" value="Ovate"/>
    <property type="match status" value="1"/>
</dbReference>
<evidence type="ECO:0000313" key="9">
    <source>
        <dbReference type="EMBL" id="CAA7410961.1"/>
    </source>
</evidence>
<dbReference type="PANTHER" id="PTHR33057:SF70">
    <property type="entry name" value="TRANSCRIPTION REPRESSOR-RELATED"/>
    <property type="match status" value="1"/>
</dbReference>
<feature type="compositionally biased region" description="Gly residues" evidence="7">
    <location>
        <begin position="147"/>
        <end position="158"/>
    </location>
</feature>
<dbReference type="OrthoDB" id="1928390at2759"/>
<keyword evidence="5 6" id="KW-0539">Nucleus</keyword>
<gene>
    <name evidence="9" type="ORF">SI8410_18021639</name>
</gene>
<feature type="compositionally biased region" description="Low complexity" evidence="7">
    <location>
        <begin position="59"/>
        <end position="75"/>
    </location>
</feature>
<sequence>MSTGGDMKKKPRASSIFSLKCGCRDNRAVSISGDLVGTPPTPLSARLHSHRLVSGRPESSSADTTTLTTVTTSTSRNGDDDDEITAASPGFSGLLRQLGELERSVVSWAPSSRWGETEDEAANCRPPAAVVRGHRRNGRRHRRSISEGGGGGRGVGGRTAGKVGGFVAVVKQTEDPLGDFRRSMLQMIVEKEILSGEELRDLLHRFLSLNSPAHHTLIVQAFADIWRDVFSSYGGVDLLPCPLHRHRELHRDFHYQERRAR</sequence>
<comment type="subcellular location">
    <subcellularLocation>
        <location evidence="1 6">Nucleus</location>
    </subcellularLocation>
</comment>
<keyword evidence="3 6" id="KW-0805">Transcription regulation</keyword>
<dbReference type="GO" id="GO:0005634">
    <property type="term" value="C:nucleus"/>
    <property type="evidence" value="ECO:0007669"/>
    <property type="project" value="UniProtKB-SubCell"/>
</dbReference>
<dbReference type="InterPro" id="IPR006458">
    <property type="entry name" value="Ovate_C"/>
</dbReference>
<keyword evidence="10" id="KW-1185">Reference proteome</keyword>
<evidence type="ECO:0000256" key="5">
    <source>
        <dbReference type="ARBA" id="ARBA00023242"/>
    </source>
</evidence>
<evidence type="ECO:0000256" key="4">
    <source>
        <dbReference type="ARBA" id="ARBA00023163"/>
    </source>
</evidence>
<organism evidence="9 10">
    <name type="scientific">Spirodela intermedia</name>
    <name type="common">Intermediate duckweed</name>
    <dbReference type="NCBI Taxonomy" id="51605"/>
    <lineage>
        <taxon>Eukaryota</taxon>
        <taxon>Viridiplantae</taxon>
        <taxon>Streptophyta</taxon>
        <taxon>Embryophyta</taxon>
        <taxon>Tracheophyta</taxon>
        <taxon>Spermatophyta</taxon>
        <taxon>Magnoliopsida</taxon>
        <taxon>Liliopsida</taxon>
        <taxon>Araceae</taxon>
        <taxon>Lemnoideae</taxon>
        <taxon>Spirodela</taxon>
    </lineage>
</organism>
<dbReference type="EMBL" id="LR746281">
    <property type="protein sequence ID" value="CAA7410961.1"/>
    <property type="molecule type" value="Genomic_DNA"/>
</dbReference>
<feature type="region of interest" description="Disordered" evidence="7">
    <location>
        <begin position="52"/>
        <end position="88"/>
    </location>
</feature>
<dbReference type="InterPro" id="IPR038933">
    <property type="entry name" value="Ovate"/>
</dbReference>
<comment type="function">
    <text evidence="6">Transcriptional repressor that regulates multiple aspects of plant growth and development.</text>
</comment>
<evidence type="ECO:0000256" key="3">
    <source>
        <dbReference type="ARBA" id="ARBA00023015"/>
    </source>
</evidence>
<feature type="domain" description="OVATE" evidence="8">
    <location>
        <begin position="169"/>
        <end position="228"/>
    </location>
</feature>
<evidence type="ECO:0000256" key="1">
    <source>
        <dbReference type="ARBA" id="ARBA00004123"/>
    </source>
</evidence>
<feature type="region of interest" description="Disordered" evidence="7">
    <location>
        <begin position="109"/>
        <end position="158"/>
    </location>
</feature>
<keyword evidence="4 6" id="KW-0804">Transcription</keyword>
<evidence type="ECO:0000313" key="10">
    <source>
        <dbReference type="Proteomes" id="UP000663760"/>
    </source>
</evidence>